<dbReference type="AlphaFoldDB" id="A0A9D2FI57"/>
<proteinExistence type="predicted"/>
<gene>
    <name evidence="1" type="ORF">H9724_02880</name>
</gene>
<dbReference type="Proteomes" id="UP000824105">
    <property type="component" value="Unassembled WGS sequence"/>
</dbReference>
<reference evidence="1" key="2">
    <citation type="submission" date="2021-04" db="EMBL/GenBank/DDBJ databases">
        <authorList>
            <person name="Gilroy R."/>
        </authorList>
    </citation>
    <scope>NUCLEOTIDE SEQUENCE</scope>
    <source>
        <strain evidence="1">CHK188-11489</strain>
    </source>
</reference>
<evidence type="ECO:0000313" key="2">
    <source>
        <dbReference type="Proteomes" id="UP000824105"/>
    </source>
</evidence>
<comment type="caution">
    <text evidence="1">The sequence shown here is derived from an EMBL/GenBank/DDBJ whole genome shotgun (WGS) entry which is preliminary data.</text>
</comment>
<protein>
    <submittedName>
        <fullName evidence="1">Uncharacterized protein</fullName>
    </submittedName>
</protein>
<accession>A0A9D2FI57</accession>
<sequence>MTAADFTNIHLQYRSEQAEGEVPAAIEHDFEAGRMVDHYYVTPSPAFWADEGVQKLGSVSGILFLQQPEGRPWQILVHEPAMIQEVVFEMPDEEFRAMLKASGVILPGEPGFTPPQ</sequence>
<reference evidence="1" key="1">
    <citation type="journal article" date="2021" name="PeerJ">
        <title>Extensive microbial diversity within the chicken gut microbiome revealed by metagenomics and culture.</title>
        <authorList>
            <person name="Gilroy R."/>
            <person name="Ravi A."/>
            <person name="Getino M."/>
            <person name="Pursley I."/>
            <person name="Horton D.L."/>
            <person name="Alikhan N.F."/>
            <person name="Baker D."/>
            <person name="Gharbi K."/>
            <person name="Hall N."/>
            <person name="Watson M."/>
            <person name="Adriaenssens E.M."/>
            <person name="Foster-Nyarko E."/>
            <person name="Jarju S."/>
            <person name="Secka A."/>
            <person name="Antonio M."/>
            <person name="Oren A."/>
            <person name="Chaudhuri R.R."/>
            <person name="La Ragione R."/>
            <person name="Hildebrand F."/>
            <person name="Pallen M.J."/>
        </authorList>
    </citation>
    <scope>NUCLEOTIDE SEQUENCE</scope>
    <source>
        <strain evidence="1">CHK188-11489</strain>
    </source>
</reference>
<organism evidence="1 2">
    <name type="scientific">Candidatus Gemmiger avistercoris</name>
    <dbReference type="NCBI Taxonomy" id="2838606"/>
    <lineage>
        <taxon>Bacteria</taxon>
        <taxon>Bacillati</taxon>
        <taxon>Bacillota</taxon>
        <taxon>Clostridia</taxon>
        <taxon>Eubacteriales</taxon>
        <taxon>Gemmiger</taxon>
    </lineage>
</organism>
<name>A0A9D2FI57_9FIRM</name>
<dbReference type="EMBL" id="DXBF01000023">
    <property type="protein sequence ID" value="HIZ61699.1"/>
    <property type="molecule type" value="Genomic_DNA"/>
</dbReference>
<evidence type="ECO:0000313" key="1">
    <source>
        <dbReference type="EMBL" id="HIZ61699.1"/>
    </source>
</evidence>